<dbReference type="Proteomes" id="UP000660745">
    <property type="component" value="Unassembled WGS sequence"/>
</dbReference>
<keyword evidence="2" id="KW-1185">Reference proteome</keyword>
<protein>
    <submittedName>
        <fullName evidence="1">Uncharacterized protein</fullName>
    </submittedName>
</protein>
<accession>A0A917ZZN1</accession>
<proteinExistence type="predicted"/>
<reference evidence="1" key="2">
    <citation type="submission" date="2020-09" db="EMBL/GenBank/DDBJ databases">
        <authorList>
            <person name="Sun Q."/>
            <person name="Zhou Y."/>
        </authorList>
    </citation>
    <scope>NUCLEOTIDE SEQUENCE</scope>
    <source>
        <strain evidence="1">CGMCC 4.7430</strain>
    </source>
</reference>
<dbReference type="AlphaFoldDB" id="A0A917ZZN1"/>
<evidence type="ECO:0000313" key="2">
    <source>
        <dbReference type="Proteomes" id="UP000660745"/>
    </source>
</evidence>
<dbReference type="EMBL" id="BMNK01000001">
    <property type="protein sequence ID" value="GGP02135.1"/>
    <property type="molecule type" value="Genomic_DNA"/>
</dbReference>
<sequence>MTFRQLRDVRPEMREGTEDEYGEWKIDWRLWIGKDGLVRRAWSKWRQPEGEELKGAAYGQGCEAPLRSICGPSTVRCRVALG</sequence>
<name>A0A917ZZN1_9ACTN</name>
<organism evidence="1 2">
    <name type="scientific">Nonomuraea glycinis</name>
    <dbReference type="NCBI Taxonomy" id="2047744"/>
    <lineage>
        <taxon>Bacteria</taxon>
        <taxon>Bacillati</taxon>
        <taxon>Actinomycetota</taxon>
        <taxon>Actinomycetes</taxon>
        <taxon>Streptosporangiales</taxon>
        <taxon>Streptosporangiaceae</taxon>
        <taxon>Nonomuraea</taxon>
    </lineage>
</organism>
<reference evidence="1" key="1">
    <citation type="journal article" date="2014" name="Int. J. Syst. Evol. Microbiol.">
        <title>Complete genome sequence of Corynebacterium casei LMG S-19264T (=DSM 44701T), isolated from a smear-ripened cheese.</title>
        <authorList>
            <consortium name="US DOE Joint Genome Institute (JGI-PGF)"/>
            <person name="Walter F."/>
            <person name="Albersmeier A."/>
            <person name="Kalinowski J."/>
            <person name="Ruckert C."/>
        </authorList>
    </citation>
    <scope>NUCLEOTIDE SEQUENCE</scope>
    <source>
        <strain evidence="1">CGMCC 4.7430</strain>
    </source>
</reference>
<evidence type="ECO:0000313" key="1">
    <source>
        <dbReference type="EMBL" id="GGP02135.1"/>
    </source>
</evidence>
<comment type="caution">
    <text evidence="1">The sequence shown here is derived from an EMBL/GenBank/DDBJ whole genome shotgun (WGS) entry which is preliminary data.</text>
</comment>
<gene>
    <name evidence="1" type="ORF">GCM10012278_08160</name>
</gene>